<feature type="region of interest" description="Disordered" evidence="4">
    <location>
        <begin position="172"/>
        <end position="251"/>
    </location>
</feature>
<dbReference type="InterPro" id="IPR002110">
    <property type="entry name" value="Ankyrin_rpt"/>
</dbReference>
<dbReference type="Pfam" id="PF00023">
    <property type="entry name" value="Ank"/>
    <property type="match status" value="2"/>
</dbReference>
<sequence>MAEPLAVLSLLASIGQLLDYGARLTSRLRDLGSANGEFAALRARVTALTGLLGRVRVQLSHDRVGGGSGDERQGVAEGLLPVVASCCENIRKILGMVDRVMPVAAAIGGDSGEKKKPMVLLFNKYVRAAKALAMDKEFKKLSQQLGESVQLISLWQTTVLVDLVGRRVDGAGEEGGVGEMPDAARERAVVNGSVDRTPDTSEDSEYSEGSEGATDHVHTTTVVVRTSTAVASDAVDDSDRPPSDDSRPSTCAQHCSCTCHRPFQLSTPAQLASWLGHLSVSSSGSLTPLTPFRLPCTERRCRRHATSSTRVTLRLPDWLLPIALNLSLSSTALNTHINLNTLRILPDTAEVFSVISRGDLAYLQQMFAARQASVYDVSRSNWSLVHTAFTLGKMDIASFLVSEGADLTICATNGSRVIERAWFCAQKSTTEAGGYVLSDNDILRNVDVDDFVSSQQYTLVHKILLGLAGSLSLEDLLRASTREIDVQDVSGATPLWWASAQGNLVALRTLLKYGADQNIGAGLKQLPLHVARSADTARILMNASVDGRQMSALDDLGRMPLHCYCYRQVGPNQDLVKAVVSEYGADTNAVASGGQTPLHYAVMFGNSELIEPLLEGGADMSFRMKNGMTPLLAALRYDKASCVSLLLAKGADVLATMNDGEGVFHLAARWAGVRCLGSLVDHVHSSEGIAVLLDEAELRQPYESRSGRPPDLDEAFVNLLEVLKRWNMLRPCERGLPSVTDYRSDLSMPGAFR</sequence>
<name>A0A0N1H5B9_9EURO</name>
<dbReference type="GeneID" id="28735939"/>
<comment type="caution">
    <text evidence="5">The sequence shown here is derived from an EMBL/GenBank/DDBJ whole genome shotgun (WGS) entry which is preliminary data.</text>
</comment>
<feature type="repeat" description="ANK" evidence="3">
    <location>
        <begin position="490"/>
        <end position="522"/>
    </location>
</feature>
<feature type="compositionally biased region" description="Low complexity" evidence="4">
    <location>
        <begin position="219"/>
        <end position="233"/>
    </location>
</feature>
<evidence type="ECO:0000256" key="3">
    <source>
        <dbReference type="PROSITE-ProRule" id="PRU00023"/>
    </source>
</evidence>
<dbReference type="Gene3D" id="1.25.40.20">
    <property type="entry name" value="Ankyrin repeat-containing domain"/>
    <property type="match status" value="2"/>
</dbReference>
<dbReference type="EMBL" id="LFJN01000023">
    <property type="protein sequence ID" value="KPI37537.1"/>
    <property type="molecule type" value="Genomic_DNA"/>
</dbReference>
<keyword evidence="2 3" id="KW-0040">ANK repeat</keyword>
<evidence type="ECO:0000256" key="4">
    <source>
        <dbReference type="SAM" id="MobiDB-lite"/>
    </source>
</evidence>
<dbReference type="PROSITE" id="PS50088">
    <property type="entry name" value="ANK_REPEAT"/>
    <property type="match status" value="3"/>
</dbReference>
<dbReference type="VEuPathDB" id="FungiDB:AB675_3960"/>
<dbReference type="Proteomes" id="UP000038010">
    <property type="component" value="Unassembled WGS sequence"/>
</dbReference>
<dbReference type="PRINTS" id="PR01415">
    <property type="entry name" value="ANKYRIN"/>
</dbReference>
<dbReference type="InterPro" id="IPR036770">
    <property type="entry name" value="Ankyrin_rpt-contain_sf"/>
</dbReference>
<keyword evidence="6" id="KW-1185">Reference proteome</keyword>
<dbReference type="SMART" id="SM00248">
    <property type="entry name" value="ANK"/>
    <property type="match status" value="5"/>
</dbReference>
<feature type="repeat" description="ANK" evidence="3">
    <location>
        <begin position="593"/>
        <end position="625"/>
    </location>
</feature>
<dbReference type="Pfam" id="PF12796">
    <property type="entry name" value="Ank_2"/>
    <property type="match status" value="1"/>
</dbReference>
<dbReference type="PANTHER" id="PTHR24198">
    <property type="entry name" value="ANKYRIN REPEAT AND PROTEIN KINASE DOMAIN-CONTAINING PROTEIN"/>
    <property type="match status" value="1"/>
</dbReference>
<evidence type="ECO:0000313" key="6">
    <source>
        <dbReference type="Proteomes" id="UP000038010"/>
    </source>
</evidence>
<proteinExistence type="predicted"/>
<dbReference type="OrthoDB" id="341259at2759"/>
<dbReference type="PROSITE" id="PS50297">
    <property type="entry name" value="ANK_REP_REGION"/>
    <property type="match status" value="3"/>
</dbReference>
<feature type="compositionally biased region" description="Basic and acidic residues" evidence="4">
    <location>
        <begin position="237"/>
        <end position="247"/>
    </location>
</feature>
<dbReference type="PANTHER" id="PTHR24198:SF165">
    <property type="entry name" value="ANKYRIN REPEAT-CONTAINING PROTEIN-RELATED"/>
    <property type="match status" value="1"/>
</dbReference>
<keyword evidence="1" id="KW-0677">Repeat</keyword>
<organism evidence="5 6">
    <name type="scientific">Cyphellophora attinorum</name>
    <dbReference type="NCBI Taxonomy" id="1664694"/>
    <lineage>
        <taxon>Eukaryota</taxon>
        <taxon>Fungi</taxon>
        <taxon>Dikarya</taxon>
        <taxon>Ascomycota</taxon>
        <taxon>Pezizomycotina</taxon>
        <taxon>Eurotiomycetes</taxon>
        <taxon>Chaetothyriomycetidae</taxon>
        <taxon>Chaetothyriales</taxon>
        <taxon>Cyphellophoraceae</taxon>
        <taxon>Cyphellophora</taxon>
    </lineage>
</organism>
<gene>
    <name evidence="5" type="ORF">AB675_3960</name>
</gene>
<dbReference type="SUPFAM" id="SSF48403">
    <property type="entry name" value="Ankyrin repeat"/>
    <property type="match status" value="1"/>
</dbReference>
<evidence type="ECO:0000313" key="5">
    <source>
        <dbReference type="EMBL" id="KPI37537.1"/>
    </source>
</evidence>
<reference evidence="5 6" key="1">
    <citation type="submission" date="2015-06" db="EMBL/GenBank/DDBJ databases">
        <title>Draft genome of the ant-associated black yeast Phialophora attae CBS 131958.</title>
        <authorList>
            <person name="Moreno L.F."/>
            <person name="Stielow B.J."/>
            <person name="de Hoog S."/>
            <person name="Vicente V.A."/>
            <person name="Weiss V.A."/>
            <person name="de Vries M."/>
            <person name="Cruz L.M."/>
            <person name="Souza E.M."/>
        </authorList>
    </citation>
    <scope>NUCLEOTIDE SEQUENCE [LARGE SCALE GENOMIC DNA]</scope>
    <source>
        <strain evidence="5 6">CBS 131958</strain>
    </source>
</reference>
<dbReference type="AlphaFoldDB" id="A0A0N1H5B9"/>
<dbReference type="STRING" id="1664694.A0A0N1H5B9"/>
<feature type="repeat" description="ANK" evidence="3">
    <location>
        <begin position="626"/>
        <end position="658"/>
    </location>
</feature>
<evidence type="ECO:0000256" key="1">
    <source>
        <dbReference type="ARBA" id="ARBA00022737"/>
    </source>
</evidence>
<protein>
    <submittedName>
        <fullName evidence="5">Putative ankyrin repeat protein</fullName>
    </submittedName>
</protein>
<dbReference type="RefSeq" id="XP_017997500.1">
    <property type="nucleotide sequence ID" value="XM_018144059.1"/>
</dbReference>
<accession>A0A0N1H5B9</accession>
<evidence type="ECO:0000256" key="2">
    <source>
        <dbReference type="ARBA" id="ARBA00023043"/>
    </source>
</evidence>